<dbReference type="OrthoDB" id="9794725at2"/>
<dbReference type="RefSeq" id="WP_105022436.1">
    <property type="nucleotide sequence ID" value="NZ_MSCM01000002.1"/>
</dbReference>
<dbReference type="Gene3D" id="3.40.50.1820">
    <property type="entry name" value="alpha/beta hydrolase"/>
    <property type="match status" value="1"/>
</dbReference>
<dbReference type="Proteomes" id="UP000239068">
    <property type="component" value="Unassembled WGS sequence"/>
</dbReference>
<name>A0A2S7WII0_9FLAO</name>
<proteinExistence type="predicted"/>
<evidence type="ECO:0000313" key="4">
    <source>
        <dbReference type="Proteomes" id="UP000239068"/>
    </source>
</evidence>
<comment type="caution">
    <text evidence="3">The sequence shown here is derived from an EMBL/GenBank/DDBJ whole genome shotgun (WGS) entry which is preliminary data.</text>
</comment>
<dbReference type="PANTHER" id="PTHR48081:SF6">
    <property type="entry name" value="PEPTIDASE S9 PROLYL OLIGOPEPTIDASE CATALYTIC DOMAIN-CONTAINING PROTEIN"/>
    <property type="match status" value="1"/>
</dbReference>
<evidence type="ECO:0000259" key="2">
    <source>
        <dbReference type="Pfam" id="PF20434"/>
    </source>
</evidence>
<dbReference type="GO" id="GO:0016787">
    <property type="term" value="F:hydrolase activity"/>
    <property type="evidence" value="ECO:0007669"/>
    <property type="project" value="UniProtKB-KW"/>
</dbReference>
<reference evidence="3 4" key="1">
    <citation type="submission" date="2016-12" db="EMBL/GenBank/DDBJ databases">
        <title>Trade-off between light-utilization and light-protection in marine flavobacteria.</title>
        <authorList>
            <person name="Kumagai Y."/>
            <person name="Yoshizawa S."/>
            <person name="Kogure K."/>
            <person name="Iwasaki W."/>
        </authorList>
    </citation>
    <scope>NUCLEOTIDE SEQUENCE [LARGE SCALE GENOMIC DNA]</scope>
    <source>
        <strain evidence="3 4">ATCC 43844</strain>
    </source>
</reference>
<dbReference type="PANTHER" id="PTHR48081">
    <property type="entry name" value="AB HYDROLASE SUPERFAMILY PROTEIN C4A8.06C"/>
    <property type="match status" value="1"/>
</dbReference>
<sequence>MKQLKVIFLFFSICCFSQNYSKEVIPLYKDGNVPFNKENIVLEEILGEEGMRYSQISKPELYIFKNDSLKKNGASLLIIPGGGYARVVVGKNHGEGNAKHFLKMGFNVVAILKYRLPDARIVNSQEKVPLCDAQKALSIMHQNSTNWSVNENKIAVIGSSAGGHLAASLANLTDVILAPDVKPEELNHAVSILIYPVITFDSPFVHKGSVKNLLGSKQENKSLLNYYSQEHQVSKNTPPTFIVHAKDDTGVVPQNSELYSASLKKYGVNHKYVELQKGGHGFGLNFKKTGVDWTIALEEWLQKETALFTK</sequence>
<protein>
    <recommendedName>
        <fullName evidence="2">BD-FAE-like domain-containing protein</fullName>
    </recommendedName>
</protein>
<keyword evidence="1" id="KW-0378">Hydrolase</keyword>
<organism evidence="3 4">
    <name type="scientific">Polaribacter glomeratus</name>
    <dbReference type="NCBI Taxonomy" id="102"/>
    <lineage>
        <taxon>Bacteria</taxon>
        <taxon>Pseudomonadati</taxon>
        <taxon>Bacteroidota</taxon>
        <taxon>Flavobacteriia</taxon>
        <taxon>Flavobacteriales</taxon>
        <taxon>Flavobacteriaceae</taxon>
    </lineage>
</organism>
<dbReference type="InterPro" id="IPR049492">
    <property type="entry name" value="BD-FAE-like_dom"/>
</dbReference>
<dbReference type="SUPFAM" id="SSF53474">
    <property type="entry name" value="alpha/beta-Hydrolases"/>
    <property type="match status" value="1"/>
</dbReference>
<evidence type="ECO:0000256" key="1">
    <source>
        <dbReference type="ARBA" id="ARBA00022801"/>
    </source>
</evidence>
<evidence type="ECO:0000313" key="3">
    <source>
        <dbReference type="EMBL" id="PQJ77121.1"/>
    </source>
</evidence>
<dbReference type="InterPro" id="IPR029058">
    <property type="entry name" value="AB_hydrolase_fold"/>
</dbReference>
<keyword evidence="4" id="KW-1185">Reference proteome</keyword>
<dbReference type="EMBL" id="MSCM01000002">
    <property type="protein sequence ID" value="PQJ77121.1"/>
    <property type="molecule type" value="Genomic_DNA"/>
</dbReference>
<dbReference type="Pfam" id="PF20434">
    <property type="entry name" value="BD-FAE"/>
    <property type="match status" value="1"/>
</dbReference>
<accession>A0A2S7WII0</accession>
<gene>
    <name evidence="3" type="ORF">BTO16_14835</name>
</gene>
<dbReference type="AlphaFoldDB" id="A0A2S7WII0"/>
<dbReference type="InterPro" id="IPR050300">
    <property type="entry name" value="GDXG_lipolytic_enzyme"/>
</dbReference>
<feature type="domain" description="BD-FAE-like" evidence="2">
    <location>
        <begin position="63"/>
        <end position="262"/>
    </location>
</feature>